<gene>
    <name evidence="8" type="ORF">RJ641_017840</name>
</gene>
<feature type="transmembrane region" description="Helical" evidence="6">
    <location>
        <begin position="199"/>
        <end position="221"/>
    </location>
</feature>
<keyword evidence="3 6" id="KW-0812">Transmembrane</keyword>
<feature type="domain" description="Cationic amino acid transporter C-terminal" evidence="7">
    <location>
        <begin position="170"/>
        <end position="220"/>
    </location>
</feature>
<keyword evidence="9" id="KW-1185">Reference proteome</keyword>
<feature type="transmembrane region" description="Helical" evidence="6">
    <location>
        <begin position="80"/>
        <end position="102"/>
    </location>
</feature>
<dbReference type="InterPro" id="IPR029485">
    <property type="entry name" value="CAT_C"/>
</dbReference>
<dbReference type="GO" id="GO:0005313">
    <property type="term" value="F:L-glutamate transmembrane transporter activity"/>
    <property type="evidence" value="ECO:0007669"/>
    <property type="project" value="TreeGrafter"/>
</dbReference>
<protein>
    <submittedName>
        <fullName evidence="8">Cationic amino acid transporter, C-terminal</fullName>
    </submittedName>
</protein>
<evidence type="ECO:0000313" key="9">
    <source>
        <dbReference type="Proteomes" id="UP001370490"/>
    </source>
</evidence>
<feature type="transmembrane region" description="Helical" evidence="6">
    <location>
        <begin position="114"/>
        <end position="134"/>
    </location>
</feature>
<dbReference type="Pfam" id="PF13906">
    <property type="entry name" value="AA_permease_C"/>
    <property type="match status" value="1"/>
</dbReference>
<feature type="transmembrane region" description="Helical" evidence="6">
    <location>
        <begin position="173"/>
        <end position="193"/>
    </location>
</feature>
<dbReference type="InterPro" id="IPR002293">
    <property type="entry name" value="AA/rel_permease1"/>
</dbReference>
<comment type="caution">
    <text evidence="8">The sequence shown here is derived from an EMBL/GenBank/DDBJ whole genome shotgun (WGS) entry which is preliminary data.</text>
</comment>
<evidence type="ECO:0000256" key="4">
    <source>
        <dbReference type="ARBA" id="ARBA00022989"/>
    </source>
</evidence>
<feature type="transmembrane region" description="Helical" evidence="6">
    <location>
        <begin position="53"/>
        <end position="74"/>
    </location>
</feature>
<comment type="subcellular location">
    <subcellularLocation>
        <location evidence="1">Membrane</location>
        <topology evidence="1">Multi-pass membrane protein</topology>
    </subcellularLocation>
</comment>
<comment type="similarity">
    <text evidence="2">Belongs to the amino acid-polyamine-organocation (APC) superfamily. Cationic amino acid transporter (CAT) (TC 2.A.3.3) family.</text>
</comment>
<reference evidence="8 9" key="1">
    <citation type="submission" date="2023-12" db="EMBL/GenBank/DDBJ databases">
        <title>A high-quality genome assembly for Dillenia turbinata (Dilleniales).</title>
        <authorList>
            <person name="Chanderbali A."/>
        </authorList>
    </citation>
    <scope>NUCLEOTIDE SEQUENCE [LARGE SCALE GENOMIC DNA]</scope>
    <source>
        <strain evidence="8">LSX21</strain>
        <tissue evidence="8">Leaf</tissue>
    </source>
</reference>
<evidence type="ECO:0000256" key="3">
    <source>
        <dbReference type="ARBA" id="ARBA00022692"/>
    </source>
</evidence>
<dbReference type="AlphaFoldDB" id="A0AAN8UQD6"/>
<evidence type="ECO:0000256" key="5">
    <source>
        <dbReference type="ARBA" id="ARBA00023136"/>
    </source>
</evidence>
<evidence type="ECO:0000259" key="7">
    <source>
        <dbReference type="Pfam" id="PF13906"/>
    </source>
</evidence>
<evidence type="ECO:0000256" key="6">
    <source>
        <dbReference type="SAM" id="Phobius"/>
    </source>
</evidence>
<organism evidence="8 9">
    <name type="scientific">Dillenia turbinata</name>
    <dbReference type="NCBI Taxonomy" id="194707"/>
    <lineage>
        <taxon>Eukaryota</taxon>
        <taxon>Viridiplantae</taxon>
        <taxon>Streptophyta</taxon>
        <taxon>Embryophyta</taxon>
        <taxon>Tracheophyta</taxon>
        <taxon>Spermatophyta</taxon>
        <taxon>Magnoliopsida</taxon>
        <taxon>eudicotyledons</taxon>
        <taxon>Gunneridae</taxon>
        <taxon>Pentapetalae</taxon>
        <taxon>Dilleniales</taxon>
        <taxon>Dilleniaceae</taxon>
        <taxon>Dillenia</taxon>
    </lineage>
</organism>
<accession>A0AAN8UQD6</accession>
<proteinExistence type="inferred from homology"/>
<dbReference type="Proteomes" id="UP001370490">
    <property type="component" value="Unassembled WGS sequence"/>
</dbReference>
<name>A0AAN8UQD6_9MAGN</name>
<feature type="transmembrane region" description="Helical" evidence="6">
    <location>
        <begin position="140"/>
        <end position="161"/>
    </location>
</feature>
<dbReference type="Gene3D" id="1.20.1740.10">
    <property type="entry name" value="Amino acid/polyamine transporter I"/>
    <property type="match status" value="1"/>
</dbReference>
<dbReference type="PANTHER" id="PTHR43243">
    <property type="entry name" value="INNER MEMBRANE TRANSPORTER YGJI-RELATED"/>
    <property type="match status" value="1"/>
</dbReference>
<dbReference type="GO" id="GO:0015189">
    <property type="term" value="F:L-lysine transmembrane transporter activity"/>
    <property type="evidence" value="ECO:0007669"/>
    <property type="project" value="TreeGrafter"/>
</dbReference>
<dbReference type="GO" id="GO:0005886">
    <property type="term" value="C:plasma membrane"/>
    <property type="evidence" value="ECO:0007669"/>
    <property type="project" value="TreeGrafter"/>
</dbReference>
<keyword evidence="5 6" id="KW-0472">Membrane</keyword>
<evidence type="ECO:0000256" key="1">
    <source>
        <dbReference type="ARBA" id="ARBA00004141"/>
    </source>
</evidence>
<feature type="transmembrane region" description="Helical" evidence="6">
    <location>
        <begin position="6"/>
        <end position="32"/>
    </location>
</feature>
<dbReference type="PANTHER" id="PTHR43243:SF1">
    <property type="entry name" value="CATIONIC AMINO ACID TRANSPORTER 1"/>
    <property type="match status" value="1"/>
</dbReference>
<sequence length="255" mass="28125">MDWAKYVVAAGALKGMTTVLLVGAVGQARYLTHIARTHMMPPWLAQVHEKTGTPMNATIVMMVATACIAFFTKLDILADLLSISTLFIFMLVAVALLVRRYYVTGVTTTADRNNLALCLVLIIGSSIATATYWGLSENGWIGYCITMPIWALATIGLKVFVPHARVPKHWGVPLVPWLPSTSIAINIFLLGSIDKDSFIRFGIWTLILLIYYFLFGLHASYDTAEEFEQKRARDANGLEEGQVASAQYARISSAF</sequence>
<dbReference type="EMBL" id="JBAMMX010000023">
    <property type="protein sequence ID" value="KAK6917089.1"/>
    <property type="molecule type" value="Genomic_DNA"/>
</dbReference>
<dbReference type="Pfam" id="PF13520">
    <property type="entry name" value="AA_permease_2"/>
    <property type="match status" value="1"/>
</dbReference>
<evidence type="ECO:0000256" key="2">
    <source>
        <dbReference type="ARBA" id="ARBA00008572"/>
    </source>
</evidence>
<keyword evidence="4 6" id="KW-1133">Transmembrane helix</keyword>
<evidence type="ECO:0000313" key="8">
    <source>
        <dbReference type="EMBL" id="KAK6917089.1"/>
    </source>
</evidence>